<feature type="domain" description="ABC transmembrane type-1" evidence="9">
    <location>
        <begin position="346"/>
        <end position="554"/>
    </location>
</feature>
<feature type="transmembrane region" description="Helical" evidence="8">
    <location>
        <begin position="105"/>
        <end position="123"/>
    </location>
</feature>
<evidence type="ECO:0000313" key="10">
    <source>
        <dbReference type="EMBL" id="MDQ0438545.1"/>
    </source>
</evidence>
<keyword evidence="11" id="KW-1185">Reference proteome</keyword>
<dbReference type="EMBL" id="JAUSVO010000004">
    <property type="protein sequence ID" value="MDQ0438545.1"/>
    <property type="molecule type" value="Genomic_DNA"/>
</dbReference>
<feature type="transmembrane region" description="Helical" evidence="8">
    <location>
        <begin position="24"/>
        <end position="48"/>
    </location>
</feature>
<dbReference type="RefSeq" id="WP_266349454.1">
    <property type="nucleotide sequence ID" value="NZ_JAPKNG010000004.1"/>
</dbReference>
<evidence type="ECO:0000256" key="5">
    <source>
        <dbReference type="ARBA" id="ARBA00022692"/>
    </source>
</evidence>
<feature type="transmembrane region" description="Helical" evidence="8">
    <location>
        <begin position="480"/>
        <end position="498"/>
    </location>
</feature>
<sequence>MSALIAGEPQPDRRNAWPGAGERLFLVGSALAALMALAPILGLVYFALRGSGALWPHLIANVLPAASLTTLLLLLGVGTIVTIIGVGTAWLVAMHRFPGRRLFEWALLLPLAVPSYVMAFAYLDVAHPVGPIQSGLRALFGITDPRGLPFPEIRSLGGAIFLLGVILYPYVYLPVRALFLMQSTTLLDAARTLGAGPGPAFLHIALPMARPAIAIGVSLALLETLNDIGASEFLGVRTLTVAIYTTWVTRSSIEGASQIALVMLAIVFALLLLERHARRHLNVAATPRGGRQPTERALRPLAALLAMLACFLPIMFGFVVPASYLVLSAWQRIGRDGLPGDLWLWVGNSLTVASIATVLTILLGLFLASAARMIRNPGIQPLIRLSGIGYAIPGTVLAVGLLVPLAGLDNLIANGVRSLTGNRIGLVLIGSGMALILAYSIRFLTIATGGIESGFARISPSVDMAARILGATPQRLTRDIHVPLLSPAIAAAAMLVFVDCMKELPATLLLRPLNFETLATHVYGEAARGTYEDGAIAALAIVLVGMIPVIILARTGTRGRAGAAWFKRRVPASP</sequence>
<dbReference type="InterPro" id="IPR000515">
    <property type="entry name" value="MetI-like"/>
</dbReference>
<evidence type="ECO:0000256" key="3">
    <source>
        <dbReference type="ARBA" id="ARBA00022475"/>
    </source>
</evidence>
<proteinExistence type="inferred from homology"/>
<dbReference type="Gene3D" id="1.10.3720.10">
    <property type="entry name" value="MetI-like"/>
    <property type="match status" value="2"/>
</dbReference>
<dbReference type="CDD" id="cd06261">
    <property type="entry name" value="TM_PBP2"/>
    <property type="match status" value="2"/>
</dbReference>
<feature type="transmembrane region" description="Helical" evidence="8">
    <location>
        <begin position="255"/>
        <end position="273"/>
    </location>
</feature>
<evidence type="ECO:0000256" key="1">
    <source>
        <dbReference type="ARBA" id="ARBA00004429"/>
    </source>
</evidence>
<keyword evidence="4" id="KW-0997">Cell inner membrane</keyword>
<dbReference type="PROSITE" id="PS50928">
    <property type="entry name" value="ABC_TM1"/>
    <property type="match status" value="2"/>
</dbReference>
<keyword evidence="6 8" id="KW-1133">Transmembrane helix</keyword>
<reference evidence="10 11" key="1">
    <citation type="submission" date="2023-07" db="EMBL/GenBank/DDBJ databases">
        <title>Genomic Encyclopedia of Type Strains, Phase IV (KMG-IV): sequencing the most valuable type-strain genomes for metagenomic binning, comparative biology and taxonomic classification.</title>
        <authorList>
            <person name="Goeker M."/>
        </authorList>
    </citation>
    <scope>NUCLEOTIDE SEQUENCE [LARGE SCALE GENOMIC DNA]</scope>
    <source>
        <strain evidence="10 11">B6-8</strain>
    </source>
</reference>
<dbReference type="PANTHER" id="PTHR43357">
    <property type="entry name" value="INNER MEMBRANE ABC TRANSPORTER PERMEASE PROTEIN YDCV"/>
    <property type="match status" value="1"/>
</dbReference>
<keyword evidence="2 8" id="KW-0813">Transport</keyword>
<gene>
    <name evidence="10" type="ORF">QO014_002940</name>
</gene>
<evidence type="ECO:0000256" key="4">
    <source>
        <dbReference type="ARBA" id="ARBA00022519"/>
    </source>
</evidence>
<comment type="subcellular location">
    <subcellularLocation>
        <location evidence="1">Cell inner membrane</location>
        <topology evidence="1">Multi-pass membrane protein</topology>
    </subcellularLocation>
    <subcellularLocation>
        <location evidence="8">Cell membrane</location>
        <topology evidence="8">Multi-pass membrane protein</topology>
    </subcellularLocation>
</comment>
<dbReference type="SUPFAM" id="SSF161098">
    <property type="entry name" value="MetI-like"/>
    <property type="match status" value="2"/>
</dbReference>
<organism evidence="10 11">
    <name type="scientific">Kaistia dalseonensis</name>
    <dbReference type="NCBI Taxonomy" id="410840"/>
    <lineage>
        <taxon>Bacteria</taxon>
        <taxon>Pseudomonadati</taxon>
        <taxon>Pseudomonadota</taxon>
        <taxon>Alphaproteobacteria</taxon>
        <taxon>Hyphomicrobiales</taxon>
        <taxon>Kaistiaceae</taxon>
        <taxon>Kaistia</taxon>
    </lineage>
</organism>
<feature type="transmembrane region" description="Helical" evidence="8">
    <location>
        <begin position="68"/>
        <end position="93"/>
    </location>
</feature>
<keyword evidence="7 8" id="KW-0472">Membrane</keyword>
<feature type="transmembrane region" description="Helical" evidence="8">
    <location>
        <begin position="200"/>
        <end position="222"/>
    </location>
</feature>
<protein>
    <submittedName>
        <fullName evidence="10">Iron(III) transport system permease protein</fullName>
    </submittedName>
</protein>
<feature type="transmembrane region" description="Helical" evidence="8">
    <location>
        <begin position="534"/>
        <end position="553"/>
    </location>
</feature>
<evidence type="ECO:0000313" key="11">
    <source>
        <dbReference type="Proteomes" id="UP001241603"/>
    </source>
</evidence>
<dbReference type="InterPro" id="IPR035906">
    <property type="entry name" value="MetI-like_sf"/>
</dbReference>
<dbReference type="PANTHER" id="PTHR43357:SF3">
    <property type="entry name" value="FE(3+)-TRANSPORT SYSTEM PERMEASE PROTEIN FBPB 2"/>
    <property type="match status" value="1"/>
</dbReference>
<evidence type="ECO:0000256" key="7">
    <source>
        <dbReference type="ARBA" id="ARBA00023136"/>
    </source>
</evidence>
<feature type="transmembrane region" description="Helical" evidence="8">
    <location>
        <begin position="382"/>
        <end position="403"/>
    </location>
</feature>
<keyword evidence="5 8" id="KW-0812">Transmembrane</keyword>
<evidence type="ECO:0000256" key="8">
    <source>
        <dbReference type="RuleBase" id="RU363032"/>
    </source>
</evidence>
<feature type="transmembrane region" description="Helical" evidence="8">
    <location>
        <begin position="156"/>
        <end position="179"/>
    </location>
</feature>
<comment type="caution">
    <text evidence="10">The sequence shown here is derived from an EMBL/GenBank/DDBJ whole genome shotgun (WGS) entry which is preliminary data.</text>
</comment>
<name>A0ABU0H8A7_9HYPH</name>
<comment type="similarity">
    <text evidence="8">Belongs to the binding-protein-dependent transport system permease family.</text>
</comment>
<feature type="transmembrane region" description="Helical" evidence="8">
    <location>
        <begin position="301"/>
        <end position="330"/>
    </location>
</feature>
<feature type="transmembrane region" description="Helical" evidence="8">
    <location>
        <begin position="342"/>
        <end position="370"/>
    </location>
</feature>
<feature type="domain" description="ABC transmembrane type-1" evidence="9">
    <location>
        <begin position="67"/>
        <end position="274"/>
    </location>
</feature>
<feature type="transmembrane region" description="Helical" evidence="8">
    <location>
        <begin position="423"/>
        <end position="441"/>
    </location>
</feature>
<accession>A0ABU0H8A7</accession>
<dbReference type="Pfam" id="PF00528">
    <property type="entry name" value="BPD_transp_1"/>
    <property type="match status" value="1"/>
</dbReference>
<evidence type="ECO:0000256" key="2">
    <source>
        <dbReference type="ARBA" id="ARBA00022448"/>
    </source>
</evidence>
<keyword evidence="3" id="KW-1003">Cell membrane</keyword>
<evidence type="ECO:0000259" key="9">
    <source>
        <dbReference type="PROSITE" id="PS50928"/>
    </source>
</evidence>
<dbReference type="Proteomes" id="UP001241603">
    <property type="component" value="Unassembled WGS sequence"/>
</dbReference>
<evidence type="ECO:0000256" key="6">
    <source>
        <dbReference type="ARBA" id="ARBA00022989"/>
    </source>
</evidence>